<organism evidence="3 4">
    <name type="scientific">Neolewinella aquimaris</name>
    <dbReference type="NCBI Taxonomy" id="1835722"/>
    <lineage>
        <taxon>Bacteria</taxon>
        <taxon>Pseudomonadati</taxon>
        <taxon>Bacteroidota</taxon>
        <taxon>Saprospiria</taxon>
        <taxon>Saprospirales</taxon>
        <taxon>Lewinellaceae</taxon>
        <taxon>Neolewinella</taxon>
    </lineage>
</organism>
<sequence>MRQLTLLFVTALLLACTVTRPTAEDWIPLFNGTDLTGWDIKIAGRPLNDNFRNTFRVEDDMIRISYDDYESFDDAYGHLYYRQPYSHYKLKFEYRFTGEQTPGGAEWNVRNSGVMLHSQSAASNDYGQTFPVSVELQLLGGLGKGPRTTGNVCTPGTAVVMGDTIDYRHCISSSSRTYNGDGWVKAEAVVLGGEAMHFLIEGDTVLSFKQPQIGGGFTRRSGSQDHWEQAGFTDSWQNWVKREGEILTEGYIALQAESHPIDFRNIKLLDLSK</sequence>
<comment type="caution">
    <text evidence="3">The sequence shown here is derived from an EMBL/GenBank/DDBJ whole genome shotgun (WGS) entry which is preliminary data.</text>
</comment>
<dbReference type="InterPro" id="IPR010496">
    <property type="entry name" value="AL/BT2_dom"/>
</dbReference>
<dbReference type="Pfam" id="PF06439">
    <property type="entry name" value="3keto-disac_hyd"/>
    <property type="match status" value="1"/>
</dbReference>
<dbReference type="GO" id="GO:0016787">
    <property type="term" value="F:hydrolase activity"/>
    <property type="evidence" value="ECO:0007669"/>
    <property type="project" value="InterPro"/>
</dbReference>
<keyword evidence="1" id="KW-0732">Signal</keyword>
<keyword evidence="4" id="KW-1185">Reference proteome</keyword>
<feature type="signal peptide" evidence="1">
    <location>
        <begin position="1"/>
        <end position="23"/>
    </location>
</feature>
<reference evidence="3 4" key="1">
    <citation type="submission" date="2020-08" db="EMBL/GenBank/DDBJ databases">
        <title>Genomic Encyclopedia of Type Strains, Phase IV (KMG-IV): sequencing the most valuable type-strain genomes for metagenomic binning, comparative biology and taxonomic classification.</title>
        <authorList>
            <person name="Goeker M."/>
        </authorList>
    </citation>
    <scope>NUCLEOTIDE SEQUENCE [LARGE SCALE GENOMIC DNA]</scope>
    <source>
        <strain evidence="3 4">DSM 105137</strain>
    </source>
</reference>
<evidence type="ECO:0000256" key="1">
    <source>
        <dbReference type="SAM" id="SignalP"/>
    </source>
</evidence>
<gene>
    <name evidence="3" type="ORF">GGR28_000559</name>
</gene>
<dbReference type="EMBL" id="JACIFF010000001">
    <property type="protein sequence ID" value="MBB4077958.1"/>
    <property type="molecule type" value="Genomic_DNA"/>
</dbReference>
<evidence type="ECO:0000313" key="3">
    <source>
        <dbReference type="EMBL" id="MBB4077958.1"/>
    </source>
</evidence>
<dbReference type="AlphaFoldDB" id="A0A840E7A8"/>
<feature type="domain" description="3-keto-alpha-glucoside-1,2-lyase/3-keto-2-hydroxy-glucal hydratase" evidence="2">
    <location>
        <begin position="25"/>
        <end position="268"/>
    </location>
</feature>
<name>A0A840E7A8_9BACT</name>
<accession>A0A840E7A8</accession>
<dbReference type="Gene3D" id="2.60.120.560">
    <property type="entry name" value="Exo-inulinase, domain 1"/>
    <property type="match status" value="1"/>
</dbReference>
<evidence type="ECO:0000259" key="2">
    <source>
        <dbReference type="Pfam" id="PF06439"/>
    </source>
</evidence>
<dbReference type="PROSITE" id="PS51257">
    <property type="entry name" value="PROKAR_LIPOPROTEIN"/>
    <property type="match status" value="1"/>
</dbReference>
<feature type="chain" id="PRO_5032416150" description="3-keto-alpha-glucoside-1,2-lyase/3-keto-2-hydroxy-glucal hydratase domain-containing protein" evidence="1">
    <location>
        <begin position="24"/>
        <end position="273"/>
    </location>
</feature>
<dbReference type="Proteomes" id="UP000576209">
    <property type="component" value="Unassembled WGS sequence"/>
</dbReference>
<evidence type="ECO:0000313" key="4">
    <source>
        <dbReference type="Proteomes" id="UP000576209"/>
    </source>
</evidence>
<protein>
    <recommendedName>
        <fullName evidence="2">3-keto-alpha-glucoside-1,2-lyase/3-keto-2-hydroxy-glucal hydratase domain-containing protein</fullName>
    </recommendedName>
</protein>
<dbReference type="RefSeq" id="WP_183494193.1">
    <property type="nucleotide sequence ID" value="NZ_JACIFF010000001.1"/>
</dbReference>
<proteinExistence type="predicted"/>